<keyword evidence="2" id="KW-1003">Cell membrane</keyword>
<feature type="transmembrane region" description="Helical" evidence="8">
    <location>
        <begin position="32"/>
        <end position="53"/>
    </location>
</feature>
<dbReference type="InterPro" id="IPR003691">
    <property type="entry name" value="FluC"/>
</dbReference>
<dbReference type="EMBL" id="FRYL01000038">
    <property type="protein sequence ID" value="SHO81337.1"/>
    <property type="molecule type" value="Genomic_DNA"/>
</dbReference>
<organism evidence="9">
    <name type="scientific">hydrothermal vent metagenome</name>
    <dbReference type="NCBI Taxonomy" id="652676"/>
    <lineage>
        <taxon>unclassified sequences</taxon>
        <taxon>metagenomes</taxon>
        <taxon>ecological metagenomes</taxon>
    </lineage>
</organism>
<keyword evidence="3 8" id="KW-0812">Transmembrane</keyword>
<comment type="catalytic activity">
    <reaction evidence="7">
        <text>fluoride(in) = fluoride(out)</text>
        <dbReference type="Rhea" id="RHEA:76159"/>
        <dbReference type="ChEBI" id="CHEBI:17051"/>
    </reaction>
    <physiologicalReaction direction="left-to-right" evidence="7">
        <dbReference type="Rhea" id="RHEA:76160"/>
    </physiologicalReaction>
</comment>
<evidence type="ECO:0000256" key="6">
    <source>
        <dbReference type="ARBA" id="ARBA00035120"/>
    </source>
</evidence>
<feature type="transmembrane region" description="Helical" evidence="8">
    <location>
        <begin position="100"/>
        <end position="122"/>
    </location>
</feature>
<protein>
    <submittedName>
        <fullName evidence="9">CrcB protein</fullName>
    </submittedName>
</protein>
<feature type="transmembrane region" description="Helical" evidence="8">
    <location>
        <begin position="60"/>
        <end position="80"/>
    </location>
</feature>
<dbReference type="GO" id="GO:1903425">
    <property type="term" value="F:fluoride transmembrane transporter activity"/>
    <property type="evidence" value="ECO:0007669"/>
    <property type="project" value="TreeGrafter"/>
</dbReference>
<accession>A0A1W1EKH5</accession>
<evidence type="ECO:0000256" key="7">
    <source>
        <dbReference type="ARBA" id="ARBA00035585"/>
    </source>
</evidence>
<evidence type="ECO:0000256" key="2">
    <source>
        <dbReference type="ARBA" id="ARBA00022475"/>
    </source>
</evidence>
<dbReference type="GO" id="GO:0005886">
    <property type="term" value="C:plasma membrane"/>
    <property type="evidence" value="ECO:0007669"/>
    <property type="project" value="UniProtKB-SubCell"/>
</dbReference>
<evidence type="ECO:0000256" key="1">
    <source>
        <dbReference type="ARBA" id="ARBA00004651"/>
    </source>
</evidence>
<reference evidence="9" key="1">
    <citation type="submission" date="2016-10" db="EMBL/GenBank/DDBJ databases">
        <authorList>
            <person name="de Groot N.N."/>
        </authorList>
    </citation>
    <scope>NUCLEOTIDE SEQUENCE</scope>
</reference>
<comment type="similarity">
    <text evidence="6">Belongs to the fluoride channel Fluc/FEX (TC 1.A.43) family.</text>
</comment>
<dbReference type="Pfam" id="PF02537">
    <property type="entry name" value="CRCB"/>
    <property type="match status" value="1"/>
</dbReference>
<sequence>MNITTTIVLASGGALGAISRYIIIDFTPKDLPYGTLLVNLIGSLIIGIVFAFVHNSNFSPYLRLFIATGFLGALTTYSTFALESFLLLYDKEFIYGLLNIILNVIGTIILAGVGYILTTYIIKSI</sequence>
<dbReference type="AlphaFoldDB" id="A0A1W1EKH5"/>
<keyword evidence="4 8" id="KW-1133">Transmembrane helix</keyword>
<name>A0A1W1EKH5_9ZZZZ</name>
<dbReference type="PANTHER" id="PTHR28259:SF1">
    <property type="entry name" value="FLUORIDE EXPORT PROTEIN 1-RELATED"/>
    <property type="match status" value="1"/>
</dbReference>
<keyword evidence="5 8" id="KW-0472">Membrane</keyword>
<evidence type="ECO:0000256" key="3">
    <source>
        <dbReference type="ARBA" id="ARBA00022692"/>
    </source>
</evidence>
<dbReference type="HAMAP" id="MF_00454">
    <property type="entry name" value="FluC"/>
    <property type="match status" value="1"/>
</dbReference>
<proteinExistence type="inferred from homology"/>
<dbReference type="NCBIfam" id="TIGR00494">
    <property type="entry name" value="crcB"/>
    <property type="match status" value="1"/>
</dbReference>
<dbReference type="PANTHER" id="PTHR28259">
    <property type="entry name" value="FLUORIDE EXPORT PROTEIN 1-RELATED"/>
    <property type="match status" value="1"/>
</dbReference>
<evidence type="ECO:0000313" key="9">
    <source>
        <dbReference type="EMBL" id="SHO81337.1"/>
    </source>
</evidence>
<evidence type="ECO:0000256" key="4">
    <source>
        <dbReference type="ARBA" id="ARBA00022989"/>
    </source>
</evidence>
<gene>
    <name evidence="9" type="ORF">MNB_SV-15-903</name>
</gene>
<evidence type="ECO:0000256" key="8">
    <source>
        <dbReference type="SAM" id="Phobius"/>
    </source>
</evidence>
<comment type="subcellular location">
    <subcellularLocation>
        <location evidence="1">Cell membrane</location>
        <topology evidence="1">Multi-pass membrane protein</topology>
    </subcellularLocation>
</comment>
<evidence type="ECO:0000256" key="5">
    <source>
        <dbReference type="ARBA" id="ARBA00023136"/>
    </source>
</evidence>